<dbReference type="RefSeq" id="XP_001582262.1">
    <property type="nucleotide sequence ID" value="XM_001582212.1"/>
</dbReference>
<evidence type="ECO:0000256" key="1">
    <source>
        <dbReference type="SAM" id="Phobius"/>
    </source>
</evidence>
<gene>
    <name evidence="2" type="ORF">TVAG_166510</name>
</gene>
<sequence>MRSINVSFSLNSKILVASLSLPETATIGKLKEGLKNKIFEFNIGDIIIIMEKSNGTIEILENNKTIGSITTKSELNLKALPKNLLCVFKTVDTYTQKQIDLLKPVIEVIADVTNDNPLYYLMGFQFLGKGKKKTVCKVCSYSLPLCIQTWFHDPIMLVKKCRKMNLNECDEQTITNMIENCRFANKLSLCAYSIDIWGKLAAYQFLSEKVPSITESYIRQNISRCVSPDVKASSEAEIIEKTIYHVRRHSRMDAKSARQHFFSTLLNEGCQCAFMEKVKFKVVGSLFTIRRYLYITNSKIWVTKDLSTNVLEQGKTSEIVKTFFDGDCLIIEFVTGVKWSLKSIRPKVIKSYIDDITHNAFREYQIPKSIEVSESASSKDSKSGILPNNDDEMAALAPFYKVDNDDNEEDGNYLKFSNQSVNISTYQLLNDASKERVSKMGNRVRSLKQVPSCIPKLKIPEQSSQNDVVNIKRMSMSVISIVKPVDETSNLIDEQYSMPTSEEFFQYTGYEVLMDNKALLLWICILVLLISIARYFGVGTKK</sequence>
<keyword evidence="1" id="KW-0812">Transmembrane</keyword>
<dbReference type="InParanoid" id="A2DE58"/>
<reference evidence="2" key="2">
    <citation type="journal article" date="2007" name="Science">
        <title>Draft genome sequence of the sexually transmitted pathogen Trichomonas vaginalis.</title>
        <authorList>
            <person name="Carlton J.M."/>
            <person name="Hirt R.P."/>
            <person name="Silva J.C."/>
            <person name="Delcher A.L."/>
            <person name="Schatz M."/>
            <person name="Zhao Q."/>
            <person name="Wortman J.R."/>
            <person name="Bidwell S.L."/>
            <person name="Alsmark U.C.M."/>
            <person name="Besteiro S."/>
            <person name="Sicheritz-Ponten T."/>
            <person name="Noel C.J."/>
            <person name="Dacks J.B."/>
            <person name="Foster P.G."/>
            <person name="Simillion C."/>
            <person name="Van de Peer Y."/>
            <person name="Miranda-Saavedra D."/>
            <person name="Barton G.J."/>
            <person name="Westrop G.D."/>
            <person name="Mueller S."/>
            <person name="Dessi D."/>
            <person name="Fiori P.L."/>
            <person name="Ren Q."/>
            <person name="Paulsen I."/>
            <person name="Zhang H."/>
            <person name="Bastida-Corcuera F.D."/>
            <person name="Simoes-Barbosa A."/>
            <person name="Brown M.T."/>
            <person name="Hayes R.D."/>
            <person name="Mukherjee M."/>
            <person name="Okumura C.Y."/>
            <person name="Schneider R."/>
            <person name="Smith A.J."/>
            <person name="Vanacova S."/>
            <person name="Villalvazo M."/>
            <person name="Haas B.J."/>
            <person name="Pertea M."/>
            <person name="Feldblyum T.V."/>
            <person name="Utterback T.R."/>
            <person name="Shu C.L."/>
            <person name="Osoegawa K."/>
            <person name="de Jong P.J."/>
            <person name="Hrdy I."/>
            <person name="Horvathova L."/>
            <person name="Zubacova Z."/>
            <person name="Dolezal P."/>
            <person name="Malik S.B."/>
            <person name="Logsdon J.M. Jr."/>
            <person name="Henze K."/>
            <person name="Gupta A."/>
            <person name="Wang C.C."/>
            <person name="Dunne R.L."/>
            <person name="Upcroft J.A."/>
            <person name="Upcroft P."/>
            <person name="White O."/>
            <person name="Salzberg S.L."/>
            <person name="Tang P."/>
            <person name="Chiu C.-H."/>
            <person name="Lee Y.-S."/>
            <person name="Embley T.M."/>
            <person name="Coombs G.H."/>
            <person name="Mottram J.C."/>
            <person name="Tachezy J."/>
            <person name="Fraser-Liggett C.M."/>
            <person name="Johnson P.J."/>
        </authorList>
    </citation>
    <scope>NUCLEOTIDE SEQUENCE [LARGE SCALE GENOMIC DNA]</scope>
    <source>
        <strain evidence="2">G3</strain>
    </source>
</reference>
<evidence type="ECO:0000313" key="2">
    <source>
        <dbReference type="EMBL" id="EAY21276.1"/>
    </source>
</evidence>
<keyword evidence="3" id="KW-1185">Reference proteome</keyword>
<protein>
    <submittedName>
        <fullName evidence="2">Uncharacterized protein</fullName>
    </submittedName>
</protein>
<dbReference type="KEGG" id="tva:5466824"/>
<keyword evidence="1" id="KW-0472">Membrane</keyword>
<proteinExistence type="predicted"/>
<dbReference type="VEuPathDB" id="TrichDB:TVAGG3_0174640"/>
<keyword evidence="1" id="KW-1133">Transmembrane helix</keyword>
<reference evidence="2" key="1">
    <citation type="submission" date="2006-10" db="EMBL/GenBank/DDBJ databases">
        <authorList>
            <person name="Amadeo P."/>
            <person name="Zhao Q."/>
            <person name="Wortman J."/>
            <person name="Fraser-Liggett C."/>
            <person name="Carlton J."/>
        </authorList>
    </citation>
    <scope>NUCLEOTIDE SEQUENCE</scope>
    <source>
        <strain evidence="2">G3</strain>
    </source>
</reference>
<dbReference type="AlphaFoldDB" id="A2DE58"/>
<name>A2DE58_TRIV3</name>
<accession>A2DE58</accession>
<dbReference type="SMR" id="A2DE58"/>
<dbReference type="VEuPathDB" id="TrichDB:TVAG_166510"/>
<dbReference type="EMBL" id="DS113191">
    <property type="protein sequence ID" value="EAY21276.1"/>
    <property type="molecule type" value="Genomic_DNA"/>
</dbReference>
<evidence type="ECO:0000313" key="3">
    <source>
        <dbReference type="Proteomes" id="UP000001542"/>
    </source>
</evidence>
<organism evidence="2 3">
    <name type="scientific">Trichomonas vaginalis (strain ATCC PRA-98 / G3)</name>
    <dbReference type="NCBI Taxonomy" id="412133"/>
    <lineage>
        <taxon>Eukaryota</taxon>
        <taxon>Metamonada</taxon>
        <taxon>Parabasalia</taxon>
        <taxon>Trichomonadida</taxon>
        <taxon>Trichomonadidae</taxon>
        <taxon>Trichomonas</taxon>
    </lineage>
</organism>
<feature type="transmembrane region" description="Helical" evidence="1">
    <location>
        <begin position="519"/>
        <end position="537"/>
    </location>
</feature>
<dbReference type="Proteomes" id="UP000001542">
    <property type="component" value="Unassembled WGS sequence"/>
</dbReference>
<dbReference type="OrthoDB" id="10654170at2759"/>